<sequence length="151" mass="15883">MNANTQNLIAGAIGAVALNAVHGLAKKIIKDAPKIDEIGNEGLSKAIESVGLASPSEQVVDNTTTTFNFVTNTLSYRMIGEYDSKNLVLLGALHGLAVGASTLSLSKTLDLDETPVARTLLTECLTVTWYILGGIATATALKVIRSHTDKM</sequence>
<evidence type="ECO:0000256" key="1">
    <source>
        <dbReference type="SAM" id="Phobius"/>
    </source>
</evidence>
<proteinExistence type="predicted"/>
<dbReference type="AlphaFoldDB" id="A0A1T5AXE2"/>
<evidence type="ECO:0000313" key="3">
    <source>
        <dbReference type="Proteomes" id="UP000190150"/>
    </source>
</evidence>
<keyword evidence="1" id="KW-1133">Transmembrane helix</keyword>
<organism evidence="2 3">
    <name type="scientific">Sphingobacterium nematocida</name>
    <dbReference type="NCBI Taxonomy" id="1513896"/>
    <lineage>
        <taxon>Bacteria</taxon>
        <taxon>Pseudomonadati</taxon>
        <taxon>Bacteroidota</taxon>
        <taxon>Sphingobacteriia</taxon>
        <taxon>Sphingobacteriales</taxon>
        <taxon>Sphingobacteriaceae</taxon>
        <taxon>Sphingobacterium</taxon>
    </lineage>
</organism>
<keyword evidence="3" id="KW-1185">Reference proteome</keyword>
<feature type="transmembrane region" description="Helical" evidence="1">
    <location>
        <begin position="126"/>
        <end position="144"/>
    </location>
</feature>
<keyword evidence="1" id="KW-0472">Membrane</keyword>
<dbReference type="Proteomes" id="UP000190150">
    <property type="component" value="Unassembled WGS sequence"/>
</dbReference>
<protein>
    <submittedName>
        <fullName evidence="2">Uncharacterized protein</fullName>
    </submittedName>
</protein>
<evidence type="ECO:0000313" key="2">
    <source>
        <dbReference type="EMBL" id="SKB39303.1"/>
    </source>
</evidence>
<keyword evidence="1" id="KW-0812">Transmembrane</keyword>
<dbReference type="STRING" id="1513896.SAMN05660841_00237"/>
<name>A0A1T5AXE2_9SPHI</name>
<reference evidence="3" key="1">
    <citation type="submission" date="2017-02" db="EMBL/GenBank/DDBJ databases">
        <authorList>
            <person name="Varghese N."/>
            <person name="Submissions S."/>
        </authorList>
    </citation>
    <scope>NUCLEOTIDE SEQUENCE [LARGE SCALE GENOMIC DNA]</scope>
    <source>
        <strain evidence="3">DSM 24091</strain>
    </source>
</reference>
<gene>
    <name evidence="2" type="ORF">SAMN05660841_00237</name>
</gene>
<feature type="transmembrane region" description="Helical" evidence="1">
    <location>
        <begin position="87"/>
        <end position="106"/>
    </location>
</feature>
<accession>A0A1T5AXE2</accession>
<dbReference type="EMBL" id="FUZF01000001">
    <property type="protein sequence ID" value="SKB39303.1"/>
    <property type="molecule type" value="Genomic_DNA"/>
</dbReference>